<dbReference type="RefSeq" id="WP_353949017.1">
    <property type="nucleotide sequence ID" value="NZ_CP159510.1"/>
</dbReference>
<reference evidence="1" key="1">
    <citation type="submission" date="2024-06" db="EMBL/GenBank/DDBJ databases">
        <authorList>
            <person name="Fan A."/>
            <person name="Zhang F.Y."/>
            <person name="Zhang L."/>
        </authorList>
    </citation>
    <scope>NUCLEOTIDE SEQUENCE</scope>
    <source>
        <strain evidence="1">Y61</strain>
    </source>
</reference>
<name>A0AAU8IIC2_9BACL</name>
<dbReference type="EMBL" id="CP159510">
    <property type="protein sequence ID" value="XCJ17932.1"/>
    <property type="molecule type" value="Genomic_DNA"/>
</dbReference>
<sequence length="48" mass="5429">MVDNQNILMDRLMGYDSGEKSLGNTSALTLIDEITEEQANEKIKELEK</sequence>
<evidence type="ECO:0000313" key="1">
    <source>
        <dbReference type="EMBL" id="XCJ17932.1"/>
    </source>
</evidence>
<proteinExistence type="predicted"/>
<protein>
    <submittedName>
        <fullName evidence="1">Uncharacterized protein</fullName>
    </submittedName>
</protein>
<dbReference type="AlphaFoldDB" id="A0AAU8IIC2"/>
<organism evidence="1">
    <name type="scientific">Sporolactobacillus sp. Y61</name>
    <dbReference type="NCBI Taxonomy" id="3160863"/>
    <lineage>
        <taxon>Bacteria</taxon>
        <taxon>Bacillati</taxon>
        <taxon>Bacillota</taxon>
        <taxon>Bacilli</taxon>
        <taxon>Bacillales</taxon>
        <taxon>Sporolactobacillaceae</taxon>
        <taxon>Sporolactobacillus</taxon>
    </lineage>
</organism>
<gene>
    <name evidence="1" type="ORF">ABNN70_05550</name>
</gene>
<accession>A0AAU8IIC2</accession>